<organism evidence="7 8">
    <name type="scientific">Candidatus Kaiserbacteria bacterium RIFCSPHIGHO2_02_FULL_49_34</name>
    <dbReference type="NCBI Taxonomy" id="1798491"/>
    <lineage>
        <taxon>Bacteria</taxon>
        <taxon>Candidatus Kaiseribacteriota</taxon>
    </lineage>
</organism>
<comment type="caution">
    <text evidence="7">The sequence shown here is derived from an EMBL/GenBank/DDBJ whole genome shotgun (WGS) entry which is preliminary data.</text>
</comment>
<dbReference type="InterPro" id="IPR000754">
    <property type="entry name" value="Ribosomal_uS9"/>
</dbReference>
<dbReference type="PROSITE" id="PS00360">
    <property type="entry name" value="RIBOSOMAL_S9"/>
    <property type="match status" value="1"/>
</dbReference>
<dbReference type="SUPFAM" id="SSF54211">
    <property type="entry name" value="Ribosomal protein S5 domain 2-like"/>
    <property type="match status" value="1"/>
</dbReference>
<dbReference type="GO" id="GO:0015935">
    <property type="term" value="C:small ribosomal subunit"/>
    <property type="evidence" value="ECO:0007669"/>
    <property type="project" value="TreeGrafter"/>
</dbReference>
<reference evidence="7 8" key="1">
    <citation type="journal article" date="2016" name="Nat. Commun.">
        <title>Thousands of microbial genomes shed light on interconnected biogeochemical processes in an aquifer system.</title>
        <authorList>
            <person name="Anantharaman K."/>
            <person name="Brown C.T."/>
            <person name="Hug L.A."/>
            <person name="Sharon I."/>
            <person name="Castelle C.J."/>
            <person name="Probst A.J."/>
            <person name="Thomas B.C."/>
            <person name="Singh A."/>
            <person name="Wilkins M.J."/>
            <person name="Karaoz U."/>
            <person name="Brodie E.L."/>
            <person name="Williams K.H."/>
            <person name="Hubbard S.S."/>
            <person name="Banfield J.F."/>
        </authorList>
    </citation>
    <scope>NUCLEOTIDE SEQUENCE [LARGE SCALE GENOMIC DNA]</scope>
</reference>
<dbReference type="Proteomes" id="UP000176511">
    <property type="component" value="Unassembled WGS sequence"/>
</dbReference>
<dbReference type="InterPro" id="IPR023035">
    <property type="entry name" value="Ribosomal_uS9_bac/plastid"/>
</dbReference>
<evidence type="ECO:0000313" key="7">
    <source>
        <dbReference type="EMBL" id="OGG61050.1"/>
    </source>
</evidence>
<dbReference type="InterPro" id="IPR020574">
    <property type="entry name" value="Ribosomal_uS9_CS"/>
</dbReference>
<dbReference type="FunFam" id="3.30.230.10:FF:000001">
    <property type="entry name" value="30S ribosomal protein S9"/>
    <property type="match status" value="1"/>
</dbReference>
<proteinExistence type="inferred from homology"/>
<evidence type="ECO:0000256" key="6">
    <source>
        <dbReference type="SAM" id="MobiDB-lite"/>
    </source>
</evidence>
<evidence type="ECO:0000256" key="1">
    <source>
        <dbReference type="ARBA" id="ARBA00005251"/>
    </source>
</evidence>
<sequence length="133" mass="14866">MANSTYIEAVGRRKTASARVRLTRANNTTVTVNDKELTTYFPYVTLQNMVTSILKSEDAGIENYTITAKVTGGGISSQAEAIRLGIARALLKEDLSRRTILKAKGYLKRDPRAVERKKPGLRKARKRPAWSKR</sequence>
<dbReference type="PANTHER" id="PTHR21569:SF1">
    <property type="entry name" value="SMALL RIBOSOMAL SUBUNIT PROTEIN US9M"/>
    <property type="match status" value="1"/>
</dbReference>
<evidence type="ECO:0000256" key="3">
    <source>
        <dbReference type="ARBA" id="ARBA00023274"/>
    </source>
</evidence>
<dbReference type="PANTHER" id="PTHR21569">
    <property type="entry name" value="RIBOSOMAL PROTEIN S9"/>
    <property type="match status" value="1"/>
</dbReference>
<feature type="region of interest" description="Disordered" evidence="6">
    <location>
        <begin position="111"/>
        <end position="133"/>
    </location>
</feature>
<feature type="compositionally biased region" description="Basic residues" evidence="6">
    <location>
        <begin position="119"/>
        <end position="133"/>
    </location>
</feature>
<comment type="similarity">
    <text evidence="1 4">Belongs to the universal ribosomal protein uS9 family.</text>
</comment>
<accession>A0A1F6DI94</accession>
<evidence type="ECO:0000256" key="5">
    <source>
        <dbReference type="RuleBase" id="RU003816"/>
    </source>
</evidence>
<dbReference type="InterPro" id="IPR014721">
    <property type="entry name" value="Ribsml_uS5_D2-typ_fold_subgr"/>
</dbReference>
<keyword evidence="2 4" id="KW-0689">Ribosomal protein</keyword>
<dbReference type="STRING" id="1798491.A3C87_01990"/>
<dbReference type="GO" id="GO:0006412">
    <property type="term" value="P:translation"/>
    <property type="evidence" value="ECO:0007669"/>
    <property type="project" value="InterPro"/>
</dbReference>
<keyword evidence="3 4" id="KW-0687">Ribonucleoprotein</keyword>
<dbReference type="EMBL" id="MFLE01000026">
    <property type="protein sequence ID" value="OGG61050.1"/>
    <property type="molecule type" value="Genomic_DNA"/>
</dbReference>
<dbReference type="Gene3D" id="3.30.230.10">
    <property type="match status" value="1"/>
</dbReference>
<dbReference type="AlphaFoldDB" id="A0A1F6DI94"/>
<dbReference type="GO" id="GO:0003723">
    <property type="term" value="F:RNA binding"/>
    <property type="evidence" value="ECO:0007669"/>
    <property type="project" value="TreeGrafter"/>
</dbReference>
<dbReference type="Pfam" id="PF00380">
    <property type="entry name" value="Ribosomal_S9"/>
    <property type="match status" value="1"/>
</dbReference>
<evidence type="ECO:0000256" key="2">
    <source>
        <dbReference type="ARBA" id="ARBA00022980"/>
    </source>
</evidence>
<evidence type="ECO:0000256" key="4">
    <source>
        <dbReference type="RuleBase" id="RU003815"/>
    </source>
</evidence>
<dbReference type="NCBIfam" id="NF001099">
    <property type="entry name" value="PRK00132.1"/>
    <property type="match status" value="1"/>
</dbReference>
<protein>
    <recommendedName>
        <fullName evidence="5">30S ribosomal protein S9</fullName>
    </recommendedName>
</protein>
<evidence type="ECO:0000313" key="8">
    <source>
        <dbReference type="Proteomes" id="UP000176511"/>
    </source>
</evidence>
<name>A0A1F6DI94_9BACT</name>
<dbReference type="InterPro" id="IPR020568">
    <property type="entry name" value="Ribosomal_Su5_D2-typ_SF"/>
</dbReference>
<dbReference type="GO" id="GO:0005737">
    <property type="term" value="C:cytoplasm"/>
    <property type="evidence" value="ECO:0007669"/>
    <property type="project" value="UniProtKB-ARBA"/>
</dbReference>
<dbReference type="GO" id="GO:0003735">
    <property type="term" value="F:structural constituent of ribosome"/>
    <property type="evidence" value="ECO:0007669"/>
    <property type="project" value="InterPro"/>
</dbReference>
<gene>
    <name evidence="7" type="ORF">A3C87_01990</name>
</gene>